<evidence type="ECO:0000313" key="2">
    <source>
        <dbReference type="EMBL" id="CAK0905702.1"/>
    </source>
</evidence>
<proteinExistence type="predicted"/>
<feature type="region of interest" description="Disordered" evidence="1">
    <location>
        <begin position="54"/>
        <end position="109"/>
    </location>
</feature>
<name>A0ABN9XZV8_9DINO</name>
<reference evidence="2" key="1">
    <citation type="submission" date="2023-10" db="EMBL/GenBank/DDBJ databases">
        <authorList>
            <person name="Chen Y."/>
            <person name="Shah S."/>
            <person name="Dougan E. K."/>
            <person name="Thang M."/>
            <person name="Chan C."/>
        </authorList>
    </citation>
    <scope>NUCLEOTIDE SEQUENCE [LARGE SCALE GENOMIC DNA]</scope>
</reference>
<organism evidence="2 3">
    <name type="scientific">Prorocentrum cordatum</name>
    <dbReference type="NCBI Taxonomy" id="2364126"/>
    <lineage>
        <taxon>Eukaryota</taxon>
        <taxon>Sar</taxon>
        <taxon>Alveolata</taxon>
        <taxon>Dinophyceae</taxon>
        <taxon>Prorocentrales</taxon>
        <taxon>Prorocentraceae</taxon>
        <taxon>Prorocentrum</taxon>
    </lineage>
</organism>
<dbReference type="Proteomes" id="UP001189429">
    <property type="component" value="Unassembled WGS sequence"/>
</dbReference>
<evidence type="ECO:0000256" key="1">
    <source>
        <dbReference type="SAM" id="MobiDB-lite"/>
    </source>
</evidence>
<evidence type="ECO:0008006" key="4">
    <source>
        <dbReference type="Google" id="ProtNLM"/>
    </source>
</evidence>
<comment type="caution">
    <text evidence="2">The sequence shown here is derived from an EMBL/GenBank/DDBJ whole genome shotgun (WGS) entry which is preliminary data.</text>
</comment>
<feature type="compositionally biased region" description="Low complexity" evidence="1">
    <location>
        <begin position="89"/>
        <end position="109"/>
    </location>
</feature>
<gene>
    <name evidence="2" type="ORF">PCOR1329_LOCUS81297</name>
</gene>
<protein>
    <recommendedName>
        <fullName evidence="4">Phospholipase B-like</fullName>
    </recommendedName>
</protein>
<keyword evidence="3" id="KW-1185">Reference proteome</keyword>
<accession>A0ABN9XZV8</accession>
<dbReference type="EMBL" id="CAUYUJ010021597">
    <property type="protein sequence ID" value="CAK0905702.1"/>
    <property type="molecule type" value="Genomic_DNA"/>
</dbReference>
<sequence length="109" mass="11339">MDSPRGTDEHLPRRCFGRFTVEVQDQRPSSDDWLFSNPSDLGAYPRRAAWAPAAAAPTQRVRRPPGLRGAAVTSRLAEAGTMPAGGTGEASTSSSSSGSGTEASMSATS</sequence>
<evidence type="ECO:0000313" key="3">
    <source>
        <dbReference type="Proteomes" id="UP001189429"/>
    </source>
</evidence>